<dbReference type="KEGG" id="lck:HN018_18350"/>
<evidence type="ECO:0000313" key="4">
    <source>
        <dbReference type="Proteomes" id="UP000500767"/>
    </source>
</evidence>
<protein>
    <submittedName>
        <fullName evidence="3">Response regulator transcription factor</fullName>
    </submittedName>
</protein>
<accession>A0A6M8HWM5</accession>
<dbReference type="InterPro" id="IPR000792">
    <property type="entry name" value="Tscrpt_reg_LuxR_C"/>
</dbReference>
<sequence>MPACTPADLVAAVLCGVDGIILKDISGEAFRAALILVMLGQHVLPLAVASEVFAACREFGDMTVWDAQAMPDRRAVVATHTRFVQPTAPLPGSEETIVCAGVFAAADAASLLDRTRPVVARNLGLSDRETQILQCLVEGCANKMIARRLDIAEATVKVHIKGLLRKINVSNRTQAAIWGLNQTMTARQGVADPALAALSLRTDLSVEDGLLMQQSIPSEIVAVLPSMAAAISSLPM</sequence>
<dbReference type="InterPro" id="IPR016032">
    <property type="entry name" value="Sig_transdc_resp-reg_C-effctor"/>
</dbReference>
<dbReference type="AlphaFoldDB" id="A0A6M8HWM5"/>
<reference evidence="3 4" key="1">
    <citation type="journal article" date="2014" name="World J. Microbiol. Biotechnol.">
        <title>Biodiversity and physiological characteristics of Antarctic and Arctic lichens-associated bacteria.</title>
        <authorList>
            <person name="Lee Y.M."/>
            <person name="Kim E.H."/>
            <person name="Lee H.K."/>
            <person name="Hong S.G."/>
        </authorList>
    </citation>
    <scope>NUCLEOTIDE SEQUENCE [LARGE SCALE GENOMIC DNA]</scope>
    <source>
        <strain evidence="3 4">PAMC 26569</strain>
    </source>
</reference>
<evidence type="ECO:0000259" key="2">
    <source>
        <dbReference type="PROSITE" id="PS50043"/>
    </source>
</evidence>
<dbReference type="InterPro" id="IPR036388">
    <property type="entry name" value="WH-like_DNA-bd_sf"/>
</dbReference>
<dbReference type="SUPFAM" id="SSF46894">
    <property type="entry name" value="C-terminal effector domain of the bipartite response regulators"/>
    <property type="match status" value="1"/>
</dbReference>
<dbReference type="GO" id="GO:0006355">
    <property type="term" value="P:regulation of DNA-templated transcription"/>
    <property type="evidence" value="ECO:0007669"/>
    <property type="project" value="InterPro"/>
</dbReference>
<dbReference type="Proteomes" id="UP000500767">
    <property type="component" value="Chromosome"/>
</dbReference>
<dbReference type="EMBL" id="CP053708">
    <property type="protein sequence ID" value="QKE92788.1"/>
    <property type="molecule type" value="Genomic_DNA"/>
</dbReference>
<dbReference type="PROSITE" id="PS50043">
    <property type="entry name" value="HTH_LUXR_2"/>
    <property type="match status" value="1"/>
</dbReference>
<evidence type="ECO:0000313" key="3">
    <source>
        <dbReference type="EMBL" id="QKE92788.1"/>
    </source>
</evidence>
<dbReference type="PANTHER" id="PTHR43214:SF42">
    <property type="entry name" value="TRANSCRIPTIONAL REGULATORY PROTEIN DESR"/>
    <property type="match status" value="1"/>
</dbReference>
<dbReference type="PANTHER" id="PTHR43214">
    <property type="entry name" value="TWO-COMPONENT RESPONSE REGULATOR"/>
    <property type="match status" value="1"/>
</dbReference>
<keyword evidence="4" id="KW-1185">Reference proteome</keyword>
<proteinExistence type="predicted"/>
<dbReference type="Pfam" id="PF00196">
    <property type="entry name" value="GerE"/>
    <property type="match status" value="1"/>
</dbReference>
<dbReference type="Gene3D" id="1.10.10.10">
    <property type="entry name" value="Winged helix-like DNA-binding domain superfamily/Winged helix DNA-binding domain"/>
    <property type="match status" value="1"/>
</dbReference>
<dbReference type="CDD" id="cd06170">
    <property type="entry name" value="LuxR_C_like"/>
    <property type="match status" value="1"/>
</dbReference>
<dbReference type="SMART" id="SM00421">
    <property type="entry name" value="HTH_LUXR"/>
    <property type="match status" value="1"/>
</dbReference>
<evidence type="ECO:0000256" key="1">
    <source>
        <dbReference type="ARBA" id="ARBA00023125"/>
    </source>
</evidence>
<feature type="domain" description="HTH luxR-type" evidence="2">
    <location>
        <begin position="118"/>
        <end position="183"/>
    </location>
</feature>
<gene>
    <name evidence="3" type="ORF">HN018_18350</name>
</gene>
<keyword evidence="1" id="KW-0238">DNA-binding</keyword>
<dbReference type="GO" id="GO:0003677">
    <property type="term" value="F:DNA binding"/>
    <property type="evidence" value="ECO:0007669"/>
    <property type="project" value="UniProtKB-KW"/>
</dbReference>
<dbReference type="PRINTS" id="PR00038">
    <property type="entry name" value="HTHLUXR"/>
</dbReference>
<name>A0A6M8HWM5_9PROT</name>
<organism evidence="3 4">
    <name type="scientific">Lichenicola cladoniae</name>
    <dbReference type="NCBI Taxonomy" id="1484109"/>
    <lineage>
        <taxon>Bacteria</taxon>
        <taxon>Pseudomonadati</taxon>
        <taxon>Pseudomonadota</taxon>
        <taxon>Alphaproteobacteria</taxon>
        <taxon>Acetobacterales</taxon>
        <taxon>Acetobacteraceae</taxon>
        <taxon>Lichenicola</taxon>
    </lineage>
</organism>
<dbReference type="InterPro" id="IPR039420">
    <property type="entry name" value="WalR-like"/>
</dbReference>